<reference evidence="7 8" key="1">
    <citation type="submission" date="2017-03" db="EMBL/GenBank/DDBJ databases">
        <authorList>
            <person name="Afonso C.L."/>
            <person name="Miller P.J."/>
            <person name="Scott M.A."/>
            <person name="Spackman E."/>
            <person name="Goraichik I."/>
            <person name="Dimitrov K.M."/>
            <person name="Suarez D.L."/>
            <person name="Swayne D.E."/>
        </authorList>
    </citation>
    <scope>NUCLEOTIDE SEQUENCE [LARGE SCALE GENOMIC DNA]</scope>
    <source>
        <strain evidence="7 8">CECT 7691</strain>
    </source>
</reference>
<dbReference type="Pfam" id="PF12848">
    <property type="entry name" value="ABC_tran_Xtn"/>
    <property type="match status" value="1"/>
</dbReference>
<keyword evidence="1" id="KW-0677">Repeat</keyword>
<dbReference type="PROSITE" id="PS50893">
    <property type="entry name" value="ABC_TRANSPORTER_2"/>
    <property type="match status" value="2"/>
</dbReference>
<dbReference type="SMART" id="SM00382">
    <property type="entry name" value="AAA"/>
    <property type="match status" value="2"/>
</dbReference>
<evidence type="ECO:0000259" key="6">
    <source>
        <dbReference type="PROSITE" id="PS50893"/>
    </source>
</evidence>
<dbReference type="GO" id="GO:0016887">
    <property type="term" value="F:ATP hydrolysis activity"/>
    <property type="evidence" value="ECO:0007669"/>
    <property type="project" value="InterPro"/>
</dbReference>
<dbReference type="FunCoup" id="A0A1Y5SU31">
    <property type="interactions" value="496"/>
</dbReference>
<dbReference type="GO" id="GO:0005524">
    <property type="term" value="F:ATP binding"/>
    <property type="evidence" value="ECO:0007669"/>
    <property type="project" value="UniProtKB-KW"/>
</dbReference>
<evidence type="ECO:0000256" key="2">
    <source>
        <dbReference type="ARBA" id="ARBA00022741"/>
    </source>
</evidence>
<dbReference type="Gene3D" id="3.40.50.300">
    <property type="entry name" value="P-loop containing nucleotide triphosphate hydrolases"/>
    <property type="match status" value="2"/>
</dbReference>
<proteinExistence type="predicted"/>
<evidence type="ECO:0000256" key="1">
    <source>
        <dbReference type="ARBA" id="ARBA00022737"/>
    </source>
</evidence>
<name>A0A1Y5SU31_9PROT</name>
<keyword evidence="4" id="KW-0175">Coiled coil</keyword>
<dbReference type="InterPro" id="IPR027417">
    <property type="entry name" value="P-loop_NTPase"/>
</dbReference>
<evidence type="ECO:0000256" key="4">
    <source>
        <dbReference type="SAM" id="Coils"/>
    </source>
</evidence>
<dbReference type="GO" id="GO:0003677">
    <property type="term" value="F:DNA binding"/>
    <property type="evidence" value="ECO:0007669"/>
    <property type="project" value="InterPro"/>
</dbReference>
<feature type="region of interest" description="Disordered" evidence="5">
    <location>
        <begin position="519"/>
        <end position="546"/>
    </location>
</feature>
<keyword evidence="8" id="KW-1185">Reference proteome</keyword>
<feature type="domain" description="ABC transporter" evidence="6">
    <location>
        <begin position="310"/>
        <end position="525"/>
    </location>
</feature>
<dbReference type="InterPro" id="IPR032781">
    <property type="entry name" value="ABC_tran_Xtn"/>
</dbReference>
<dbReference type="FunFam" id="3.40.50.300:FF:000011">
    <property type="entry name" value="Putative ABC transporter ATP-binding component"/>
    <property type="match status" value="1"/>
</dbReference>
<dbReference type="EMBL" id="FWFR01000001">
    <property type="protein sequence ID" value="SLN48484.1"/>
    <property type="molecule type" value="Genomic_DNA"/>
</dbReference>
<feature type="domain" description="ABC transporter" evidence="6">
    <location>
        <begin position="2"/>
        <end position="243"/>
    </location>
</feature>
<dbReference type="InterPro" id="IPR032524">
    <property type="entry name" value="ABC_tran_C"/>
</dbReference>
<accession>A0A1Y5SU31</accession>
<dbReference type="OrthoDB" id="9762369at2"/>
<dbReference type="SUPFAM" id="SSF52540">
    <property type="entry name" value="P-loop containing nucleoside triphosphate hydrolases"/>
    <property type="match status" value="2"/>
</dbReference>
<keyword evidence="3 7" id="KW-0067">ATP-binding</keyword>
<dbReference type="InterPro" id="IPR003439">
    <property type="entry name" value="ABC_transporter-like_ATP-bd"/>
</dbReference>
<dbReference type="Proteomes" id="UP000193200">
    <property type="component" value="Unassembled WGS sequence"/>
</dbReference>
<dbReference type="CDD" id="cd03221">
    <property type="entry name" value="ABCF_EF-3"/>
    <property type="match status" value="2"/>
</dbReference>
<dbReference type="InterPro" id="IPR003593">
    <property type="entry name" value="AAA+_ATPase"/>
</dbReference>
<dbReference type="InterPro" id="IPR017871">
    <property type="entry name" value="ABC_transporter-like_CS"/>
</dbReference>
<dbReference type="InParanoid" id="A0A1Y5SU31"/>
<dbReference type="PANTHER" id="PTHR19211:SF14">
    <property type="entry name" value="ATP-BINDING CASSETTE SUB-FAMILY F MEMBER 1"/>
    <property type="match status" value="1"/>
</dbReference>
<evidence type="ECO:0000256" key="5">
    <source>
        <dbReference type="SAM" id="MobiDB-lite"/>
    </source>
</evidence>
<dbReference type="InterPro" id="IPR050611">
    <property type="entry name" value="ABCF"/>
</dbReference>
<dbReference type="AlphaFoldDB" id="A0A1Y5SU31"/>
<organism evidence="7 8">
    <name type="scientific">Oceanibacterium hippocampi</name>
    <dbReference type="NCBI Taxonomy" id="745714"/>
    <lineage>
        <taxon>Bacteria</taxon>
        <taxon>Pseudomonadati</taxon>
        <taxon>Pseudomonadota</taxon>
        <taxon>Alphaproteobacteria</taxon>
        <taxon>Sneathiellales</taxon>
        <taxon>Sneathiellaceae</taxon>
        <taxon>Oceanibacterium</taxon>
    </lineage>
</organism>
<protein>
    <submittedName>
        <fullName evidence="7">Putative ABC transporter ATP-binding protein YheS</fullName>
    </submittedName>
</protein>
<dbReference type="RefSeq" id="WP_085883302.1">
    <property type="nucleotide sequence ID" value="NZ_FWFR01000001.1"/>
</dbReference>
<dbReference type="PANTHER" id="PTHR19211">
    <property type="entry name" value="ATP-BINDING TRANSPORT PROTEIN-RELATED"/>
    <property type="match status" value="1"/>
</dbReference>
<gene>
    <name evidence="7" type="primary">yheS</name>
    <name evidence="7" type="ORF">OCH7691_02103</name>
</gene>
<sequence length="641" mass="71148">MLHIQNLSYRIGERLLLENADVHVHANRKVGLIGPNGAGKSTLLRLIRNEIAPETGSIAMRPRARLGHLAQEAPGGQRSLIDTVLDADTERSALLAEAEHASDPHRIAEIHIRLGDIQAHTAPARASRILAGLGFDDEAQKQPCDAYSGGWRMRVALAAALFGEPDLLLLDEPSNYLDLEATIWLESFLRAYPHTLLIVSHDRALLNNVVDEIIHLEDRRLVRYRGNYDTFERTRREHLIHQAALRSRQEAERRHIESFVERFRAKASKARQAQSRLKMLERMQPVASVIESRTPSFHFPDPQALSSPLITLENVSIGYTPGKPVLSRLDLRLDMEDRIALLGANGNGKSTFAKFLVGRLKAESGTFEKSSKLRVGYFAQHQVDELVHGESAFEHLRRLMPLQTEAKVRAALGRFGFAQGKADTKVGNLSGGEKARLLFCLATRDAPHLLILDEPTNHLDVDSREALVSALNEFQGAVLLISHDPHLVGLVADELWRVENGRIEPYDSTLDDYRTEVLSRRGRSGGDAGSAPRNGTKSQGLSGRERRQLAAQQRAAIAHHRKAAKEAEAEMARLVREREKLEAKLADPSLYGDDHSKVASLNVKLAALRDRHGAAEERWLTAMEAVEAATGVKEGETEDAD</sequence>
<dbReference type="PROSITE" id="PS00211">
    <property type="entry name" value="ABC_TRANSPORTER_1"/>
    <property type="match status" value="2"/>
</dbReference>
<dbReference type="Pfam" id="PF00005">
    <property type="entry name" value="ABC_tran"/>
    <property type="match status" value="2"/>
</dbReference>
<keyword evidence="2" id="KW-0547">Nucleotide-binding</keyword>
<evidence type="ECO:0000313" key="7">
    <source>
        <dbReference type="EMBL" id="SLN48484.1"/>
    </source>
</evidence>
<dbReference type="Gene3D" id="1.10.287.380">
    <property type="entry name" value="Valyl-tRNA synthetase, C-terminal domain"/>
    <property type="match status" value="1"/>
</dbReference>
<evidence type="ECO:0000256" key="3">
    <source>
        <dbReference type="ARBA" id="ARBA00022840"/>
    </source>
</evidence>
<evidence type="ECO:0000313" key="8">
    <source>
        <dbReference type="Proteomes" id="UP000193200"/>
    </source>
</evidence>
<dbReference type="InterPro" id="IPR037118">
    <property type="entry name" value="Val-tRNA_synth_C_sf"/>
</dbReference>
<feature type="coiled-coil region" evidence="4">
    <location>
        <begin position="550"/>
        <end position="618"/>
    </location>
</feature>
<dbReference type="Pfam" id="PF16326">
    <property type="entry name" value="ABC_tran_CTD"/>
    <property type="match status" value="1"/>
</dbReference>